<proteinExistence type="predicted"/>
<protein>
    <submittedName>
        <fullName evidence="1">Uncharacterized protein</fullName>
    </submittedName>
</protein>
<name>A0ABW7CDZ0_9CYAN</name>
<dbReference type="Proteomes" id="UP001604335">
    <property type="component" value="Unassembled WGS sequence"/>
</dbReference>
<reference evidence="2" key="1">
    <citation type="journal article" date="2024" name="Algal Res.">
        <title>Biochemical, toxicological and genomic investigation of a high-biomass producing Limnothrix strain isolated from Italian shallow drinking water reservoir.</title>
        <authorList>
            <person name="Simonazzi M."/>
            <person name="Shishido T.K."/>
            <person name="Delbaje E."/>
            <person name="Wahlsten M."/>
            <person name="Fewer D.P."/>
            <person name="Sivonen K."/>
            <person name="Pezzolesi L."/>
            <person name="Pistocchi R."/>
        </authorList>
    </citation>
    <scope>NUCLEOTIDE SEQUENCE [LARGE SCALE GENOMIC DNA]</scope>
    <source>
        <strain evidence="2">LRLZ20PSL1</strain>
    </source>
</reference>
<comment type="caution">
    <text evidence="1">The sequence shown here is derived from an EMBL/GenBank/DDBJ whole genome shotgun (WGS) entry which is preliminary data.</text>
</comment>
<sequence>MGRYIIFKTETADAEGWDDRQLMPSGSLTDILVEYYDASQRPLPQPGYRLRDYVRVESAIDPQFPAASTHSRLSNWQVTRVEVYEPREMGSAFEAIAVCFCQWVPIAAPIEPLPAIESPALNPA</sequence>
<evidence type="ECO:0000313" key="2">
    <source>
        <dbReference type="Proteomes" id="UP001604335"/>
    </source>
</evidence>
<gene>
    <name evidence="1" type="ORF">VPK24_12080</name>
</gene>
<dbReference type="RefSeq" id="WP_393013715.1">
    <property type="nucleotide sequence ID" value="NZ_JAZAQF010000070.1"/>
</dbReference>
<organism evidence="1 2">
    <name type="scientific">Limnothrix redekei LRLZ20PSL1</name>
    <dbReference type="NCBI Taxonomy" id="3112953"/>
    <lineage>
        <taxon>Bacteria</taxon>
        <taxon>Bacillati</taxon>
        <taxon>Cyanobacteriota</taxon>
        <taxon>Cyanophyceae</taxon>
        <taxon>Pseudanabaenales</taxon>
        <taxon>Pseudanabaenaceae</taxon>
        <taxon>Limnothrix</taxon>
    </lineage>
</organism>
<evidence type="ECO:0000313" key="1">
    <source>
        <dbReference type="EMBL" id="MFG3818379.1"/>
    </source>
</evidence>
<accession>A0ABW7CDZ0</accession>
<dbReference type="EMBL" id="JAZAQF010000070">
    <property type="protein sequence ID" value="MFG3818379.1"/>
    <property type="molecule type" value="Genomic_DNA"/>
</dbReference>
<keyword evidence="2" id="KW-1185">Reference proteome</keyword>